<proteinExistence type="predicted"/>
<dbReference type="SUPFAM" id="SSF49373">
    <property type="entry name" value="Invasin/intimin cell-adhesion fragments"/>
    <property type="match status" value="1"/>
</dbReference>
<dbReference type="InterPro" id="IPR008964">
    <property type="entry name" value="Invasin/intimin_cell_adhesion"/>
</dbReference>
<evidence type="ECO:0000313" key="2">
    <source>
        <dbReference type="EMBL" id="TAA75193.1"/>
    </source>
</evidence>
<dbReference type="InterPro" id="IPR013783">
    <property type="entry name" value="Ig-like_fold"/>
</dbReference>
<comment type="caution">
    <text evidence="2">The sequence shown here is derived from an EMBL/GenBank/DDBJ whole genome shotgun (WGS) entry which is preliminary data.</text>
</comment>
<keyword evidence="3" id="KW-1185">Reference proteome</keyword>
<gene>
    <name evidence="2" type="ORF">CDV28_1096</name>
</gene>
<evidence type="ECO:0008006" key="4">
    <source>
        <dbReference type="Google" id="ProtNLM"/>
    </source>
</evidence>
<sequence>MKKQIVSHVATIAIVPSCFFLATAYATPITKRRTAVNVDWCSAGISGVGGGSGTINLDCVNGTVKKAFLYWHGINNSSPSAVYDNAIVNINGNSVTGISLGDATTNCWGPGSSRAFEADVTGFIQGNGSYDITNLSALSGHNANGASLVVIFDDGNDANNRDLVFFSGNDSNYPSGFPGEDQGWHASLPGIEYRGGSVAAQLHLADGQAAGDSELTFSTANGSYTINDNETLYDGNSLPTAGTSRSGSYGQLWDSHTLDITPAFGGTPGLVTLNINGQEAGSDCLGLSLMLLDLEPFSAPNEIGLEPKDGLSCTGENHTVTATIKNNDGIPQSGVDVAFEITSGPNAGKSAIVATNADGKAVWQYTDTALSAGIDDIAACFVDDAEKKCANSTKKWQVCNESPDCNNAKPTTSCIWPPNHNFVEIGIIGVKDPDGDAVTIQVTGVTSDEATATVRGAGGIHHAPDAKIDADAHTVALRAERSGKGDGRVYRVSFTADDGNGGDCTGNVQISVPHSMPKNTCSATDSGQSIDALQ</sequence>
<name>A0A521G2K1_9BACT</name>
<dbReference type="Gene3D" id="2.60.40.10">
    <property type="entry name" value="Immunoglobulins"/>
    <property type="match status" value="1"/>
</dbReference>
<dbReference type="AlphaFoldDB" id="A0A521G2K1"/>
<dbReference type="EMBL" id="NQJD01000009">
    <property type="protein sequence ID" value="TAA75193.1"/>
    <property type="molecule type" value="Genomic_DNA"/>
</dbReference>
<protein>
    <recommendedName>
        <fullName evidence="4">Big-1 domain-containing protein</fullName>
    </recommendedName>
</protein>
<feature type="signal peptide" evidence="1">
    <location>
        <begin position="1"/>
        <end position="26"/>
    </location>
</feature>
<evidence type="ECO:0000256" key="1">
    <source>
        <dbReference type="SAM" id="SignalP"/>
    </source>
</evidence>
<dbReference type="Proteomes" id="UP000316238">
    <property type="component" value="Unassembled WGS sequence"/>
</dbReference>
<feature type="chain" id="PRO_5022009420" description="Big-1 domain-containing protein" evidence="1">
    <location>
        <begin position="27"/>
        <end position="534"/>
    </location>
</feature>
<keyword evidence="1" id="KW-0732">Signal</keyword>
<accession>A0A521G2K1</accession>
<organism evidence="2 3">
    <name type="scientific">Candidatus Electronema aureum</name>
    <dbReference type="NCBI Taxonomy" id="2005002"/>
    <lineage>
        <taxon>Bacteria</taxon>
        <taxon>Pseudomonadati</taxon>
        <taxon>Thermodesulfobacteriota</taxon>
        <taxon>Desulfobulbia</taxon>
        <taxon>Desulfobulbales</taxon>
        <taxon>Desulfobulbaceae</taxon>
        <taxon>Candidatus Electronema</taxon>
    </lineage>
</organism>
<evidence type="ECO:0000313" key="3">
    <source>
        <dbReference type="Proteomes" id="UP000316238"/>
    </source>
</evidence>
<reference evidence="2" key="1">
    <citation type="submission" date="2017-07" db="EMBL/GenBank/DDBJ databases">
        <title>The cable genome - Insights into the physiology and evolution of filamentous bacteria capable of sulfide oxidation via long distance electron transfer.</title>
        <authorList>
            <person name="Thorup C."/>
            <person name="Bjerg J.T."/>
            <person name="Schreiber L."/>
            <person name="Nielsen L.P."/>
            <person name="Kjeldsen K.U."/>
            <person name="Boesen T."/>
            <person name="Boggild A."/>
            <person name="Meysman F."/>
            <person name="Geelhoed J."/>
            <person name="Schramm A."/>
        </authorList>
    </citation>
    <scope>NUCLEOTIDE SEQUENCE [LARGE SCALE GENOMIC DNA]</scope>
    <source>
        <strain evidence="2">GS</strain>
    </source>
</reference>